<evidence type="ECO:0000313" key="2">
    <source>
        <dbReference type="EMBL" id="RHW73389.1"/>
    </source>
</evidence>
<evidence type="ECO:0000259" key="1">
    <source>
        <dbReference type="Pfam" id="PF20054"/>
    </source>
</evidence>
<sequence length="335" mass="37712">MNQKRRCTIFCKPLANWAHDLLQASMDSYVSSHDEPFRQHQQHQEKHVEYVLSWPQVQQLRLNVCSKSLPTLMVPEELLTGFLNVDYARAALIHGPFERKVRMSSGDSLVTVDFTASALSMRGVALTDDVTVMKEAVGLAEERHYTSPFWLSTGELRYFMKGMNTLSLYLHCDFSAAFSAGAGAGGAIPSLLVHNDRGERCRVTNLSEFVTTSAKYKPKVKRNGITSTNDINHFSAFIFFREFTPVSVLTRSTTFPKDIEDCIRRYCILSGCWCTIWGTPEEFREAGHDVHEGSLGLWVFDELGLPLFLVNALSCLDVAAAFSHVYPNDIIRVVN</sequence>
<comment type="caution">
    <text evidence="2">The sequence shown here is derived from an EMBL/GenBank/DDBJ whole genome shotgun (WGS) entry which is preliminary data.</text>
</comment>
<gene>
    <name evidence="2" type="ORF">DPX39_030028300</name>
</gene>
<protein>
    <recommendedName>
        <fullName evidence="1">Trypanosoma Tc-38 (p38) protein domain-containing protein</fullName>
    </recommendedName>
</protein>
<name>A0A3L6L9Z6_9TRYP</name>
<dbReference type="EMBL" id="QSBY01000003">
    <property type="protein sequence ID" value="RHW73389.1"/>
    <property type="molecule type" value="Genomic_DNA"/>
</dbReference>
<dbReference type="InterPro" id="IPR045399">
    <property type="entry name" value="Tc-38"/>
</dbReference>
<feature type="domain" description="Trypanosoma Tc-38 (p38) protein" evidence="1">
    <location>
        <begin position="250"/>
        <end position="318"/>
    </location>
</feature>
<reference evidence="2" key="1">
    <citation type="submission" date="2018-09" db="EMBL/GenBank/DDBJ databases">
        <title>whole genome sequence of T. equiperdum IVM-t1 strain.</title>
        <authorList>
            <person name="Suganuma K."/>
        </authorList>
    </citation>
    <scope>NUCLEOTIDE SEQUENCE [LARGE SCALE GENOMIC DNA]</scope>
    <source>
        <strain evidence="2">IVM-t1</strain>
    </source>
</reference>
<dbReference type="Proteomes" id="UP000266743">
    <property type="component" value="Chromosome 3"/>
</dbReference>
<dbReference type="Pfam" id="PF20054">
    <property type="entry name" value="Tc-38"/>
    <property type="match status" value="1"/>
</dbReference>
<proteinExistence type="predicted"/>
<organism evidence="2">
    <name type="scientific">Trypanosoma brucei equiperdum</name>
    <dbReference type="NCBI Taxonomy" id="630700"/>
    <lineage>
        <taxon>Eukaryota</taxon>
        <taxon>Discoba</taxon>
        <taxon>Euglenozoa</taxon>
        <taxon>Kinetoplastea</taxon>
        <taxon>Metakinetoplastina</taxon>
        <taxon>Trypanosomatida</taxon>
        <taxon>Trypanosomatidae</taxon>
        <taxon>Trypanosoma</taxon>
    </lineage>
</organism>
<dbReference type="AlphaFoldDB" id="A0A3L6L9Z6"/>
<accession>A0A3L6L9Z6</accession>